<feature type="coiled-coil region" evidence="1">
    <location>
        <begin position="13"/>
        <end position="50"/>
    </location>
</feature>
<organism evidence="2">
    <name type="scientific">Tanacetum cinerariifolium</name>
    <name type="common">Dalmatian daisy</name>
    <name type="synonym">Chrysanthemum cinerariifolium</name>
    <dbReference type="NCBI Taxonomy" id="118510"/>
    <lineage>
        <taxon>Eukaryota</taxon>
        <taxon>Viridiplantae</taxon>
        <taxon>Streptophyta</taxon>
        <taxon>Embryophyta</taxon>
        <taxon>Tracheophyta</taxon>
        <taxon>Spermatophyta</taxon>
        <taxon>Magnoliopsida</taxon>
        <taxon>eudicotyledons</taxon>
        <taxon>Gunneridae</taxon>
        <taxon>Pentapetalae</taxon>
        <taxon>asterids</taxon>
        <taxon>campanulids</taxon>
        <taxon>Asterales</taxon>
        <taxon>Asteraceae</taxon>
        <taxon>Asteroideae</taxon>
        <taxon>Anthemideae</taxon>
        <taxon>Anthemidinae</taxon>
        <taxon>Tanacetum</taxon>
    </lineage>
</organism>
<accession>A0A699RUD9</accession>
<feature type="non-terminal residue" evidence="2">
    <location>
        <position position="1"/>
    </location>
</feature>
<dbReference type="AlphaFoldDB" id="A0A699RUD9"/>
<evidence type="ECO:0000256" key="1">
    <source>
        <dbReference type="SAM" id="Coils"/>
    </source>
</evidence>
<gene>
    <name evidence="2" type="ORF">Tci_861406</name>
</gene>
<name>A0A699RUD9_TANCI</name>
<reference evidence="2" key="1">
    <citation type="journal article" date="2019" name="Sci. Rep.">
        <title>Draft genome of Tanacetum cinerariifolium, the natural source of mosquito coil.</title>
        <authorList>
            <person name="Yamashiro T."/>
            <person name="Shiraishi A."/>
            <person name="Satake H."/>
            <person name="Nakayama K."/>
        </authorList>
    </citation>
    <scope>NUCLEOTIDE SEQUENCE</scope>
</reference>
<protein>
    <submittedName>
        <fullName evidence="2">Uncharacterized protein</fullName>
    </submittedName>
</protein>
<comment type="caution">
    <text evidence="2">The sequence shown here is derived from an EMBL/GenBank/DDBJ whole genome shotgun (WGS) entry which is preliminary data.</text>
</comment>
<keyword evidence="1" id="KW-0175">Coiled coil</keyword>
<dbReference type="EMBL" id="BKCJ011120922">
    <property type="protein sequence ID" value="GFC89436.1"/>
    <property type="molecule type" value="Genomic_DNA"/>
</dbReference>
<sequence length="124" mass="14797">KNMDGFKMDFFKEKEEEEVKVQEKRQAKNLEKETAKKQRIDKDAEELKRHLQIVANDDDDVYTKATPLASKVPIVDYQIHHENNKPYYKIIKADGTHQLFLIFITLLKNFYIEDLEALWKLVKE</sequence>
<evidence type="ECO:0000313" key="2">
    <source>
        <dbReference type="EMBL" id="GFC89436.1"/>
    </source>
</evidence>
<proteinExistence type="predicted"/>